<dbReference type="Pfam" id="PF00589">
    <property type="entry name" value="Phage_integrase"/>
    <property type="match status" value="1"/>
</dbReference>
<dbReference type="eggNOG" id="COG4974">
    <property type="taxonomic scope" value="Bacteria"/>
</dbReference>
<gene>
    <name evidence="4" type="ORF">X805_05970</name>
</gene>
<dbReference type="Gene3D" id="1.10.443.10">
    <property type="entry name" value="Intergrase catalytic core"/>
    <property type="match status" value="1"/>
</dbReference>
<dbReference type="STRING" id="34103.SAMN05421778_11837"/>
<accession>A0A059KQN7</accession>
<evidence type="ECO:0000256" key="1">
    <source>
        <dbReference type="ARBA" id="ARBA00023172"/>
    </source>
</evidence>
<evidence type="ECO:0000256" key="2">
    <source>
        <dbReference type="SAM" id="MobiDB-lite"/>
    </source>
</evidence>
<dbReference type="PATRIC" id="fig|1286631.3.peg.588"/>
<protein>
    <recommendedName>
        <fullName evidence="3">Tyr recombinase domain-containing protein</fullName>
    </recommendedName>
</protein>
<keyword evidence="1" id="KW-0233">DNA recombination</keyword>
<feature type="compositionally biased region" description="Basic and acidic residues" evidence="2">
    <location>
        <begin position="79"/>
        <end position="91"/>
    </location>
</feature>
<dbReference type="SUPFAM" id="SSF56349">
    <property type="entry name" value="DNA breaking-rejoining enzymes"/>
    <property type="match status" value="1"/>
</dbReference>
<proteinExistence type="predicted"/>
<keyword evidence="5" id="KW-1185">Reference proteome</keyword>
<dbReference type="InterPro" id="IPR013762">
    <property type="entry name" value="Integrase-like_cat_sf"/>
</dbReference>
<dbReference type="InterPro" id="IPR002104">
    <property type="entry name" value="Integrase_catalytic"/>
</dbReference>
<feature type="region of interest" description="Disordered" evidence="2">
    <location>
        <begin position="72"/>
        <end position="91"/>
    </location>
</feature>
<organism evidence="4 5">
    <name type="scientific">Sphaerotilus natans subsp. natans DSM 6575</name>
    <dbReference type="NCBI Taxonomy" id="1286631"/>
    <lineage>
        <taxon>Bacteria</taxon>
        <taxon>Pseudomonadati</taxon>
        <taxon>Pseudomonadota</taxon>
        <taxon>Betaproteobacteria</taxon>
        <taxon>Burkholderiales</taxon>
        <taxon>Sphaerotilaceae</taxon>
        <taxon>Sphaerotilus</taxon>
    </lineage>
</organism>
<evidence type="ECO:0000313" key="4">
    <source>
        <dbReference type="EMBL" id="KDB53807.1"/>
    </source>
</evidence>
<dbReference type="AlphaFoldDB" id="A0A059KQN7"/>
<evidence type="ECO:0000259" key="3">
    <source>
        <dbReference type="PROSITE" id="PS51898"/>
    </source>
</evidence>
<dbReference type="GO" id="GO:0006310">
    <property type="term" value="P:DNA recombination"/>
    <property type="evidence" value="ECO:0007669"/>
    <property type="project" value="UniProtKB-KW"/>
</dbReference>
<comment type="caution">
    <text evidence="4">The sequence shown here is derived from an EMBL/GenBank/DDBJ whole genome shotgun (WGS) entry which is preliminary data.</text>
</comment>
<dbReference type="CDD" id="cd00397">
    <property type="entry name" value="DNA_BRE_C"/>
    <property type="match status" value="1"/>
</dbReference>
<dbReference type="EMBL" id="AZRA01000014">
    <property type="protein sequence ID" value="KDB53807.1"/>
    <property type="molecule type" value="Genomic_DNA"/>
</dbReference>
<dbReference type="GO" id="GO:0003677">
    <property type="term" value="F:DNA binding"/>
    <property type="evidence" value="ECO:0007669"/>
    <property type="project" value="InterPro"/>
</dbReference>
<dbReference type="GO" id="GO:0015074">
    <property type="term" value="P:DNA integration"/>
    <property type="evidence" value="ECO:0007669"/>
    <property type="project" value="InterPro"/>
</dbReference>
<name>A0A059KQN7_9BURK</name>
<feature type="domain" description="Tyr recombinase" evidence="3">
    <location>
        <begin position="174"/>
        <end position="373"/>
    </location>
</feature>
<dbReference type="Proteomes" id="UP000026714">
    <property type="component" value="Unassembled WGS sequence"/>
</dbReference>
<reference evidence="4 5" key="1">
    <citation type="journal article" date="2014" name="FEMS Microbiol. Ecol.">
        <title>Sphaerotilus natans encrusted with nanoball-shaped Fe(III) oxide minerals formed by nitrate-reducing mixotrophic Fe(II) oxidation.</title>
        <authorList>
            <person name="Park S."/>
            <person name="Kim D.H."/>
            <person name="Lee J.H."/>
            <person name="Hur H.G."/>
        </authorList>
    </citation>
    <scope>NUCLEOTIDE SEQUENCE [LARGE SCALE GENOMIC DNA]</scope>
    <source>
        <strain evidence="4 5">DSM 6575</strain>
    </source>
</reference>
<sequence>MDANTLPLFEPAAADQLVGRLQASFHSWLDSAPARGPRGSGRLREESARIYADMWQAFIAFCAPLSTDAGSGDSGPRVIRLDPLRPPDAKGQETLDRRALLDFLEHEAIRPLRQVRTRRTRTELTPRYAWRLLQLIDRVLNHAREQEDQPAYEPALALMQEPPFCHANAAALTPVPDVLTDAQCESLIAHCTEFQSLDPAAGAAWKVLRDRCALALMLGAGLAPGQVRALRLRDVSCDGGREPDLPWRLTIVADGSSPEHQVPLADWAARQLRLWLAARRMLGAEMQCAEWVFPSTLSGKPWSHPACHRAAVTQLDALGIEGGAPFRLRHTFAVRQLQAGHAEEDVARWMGYVDTGPMKRYRHLLTAPVAGLA</sequence>
<evidence type="ECO:0000313" key="5">
    <source>
        <dbReference type="Proteomes" id="UP000026714"/>
    </source>
</evidence>
<dbReference type="PROSITE" id="PS51898">
    <property type="entry name" value="TYR_RECOMBINASE"/>
    <property type="match status" value="1"/>
</dbReference>
<dbReference type="InterPro" id="IPR011010">
    <property type="entry name" value="DNA_brk_join_enz"/>
</dbReference>